<protein>
    <submittedName>
        <fullName evidence="2">Transglutaminase domain-containing protein</fullName>
    </submittedName>
</protein>
<evidence type="ECO:0000313" key="3">
    <source>
        <dbReference type="Proteomes" id="UP001596058"/>
    </source>
</evidence>
<dbReference type="EMBL" id="JBHSPA010000094">
    <property type="protein sequence ID" value="MFC5833564.1"/>
    <property type="molecule type" value="Genomic_DNA"/>
</dbReference>
<dbReference type="Pfam" id="PF01841">
    <property type="entry name" value="Transglut_core"/>
    <property type="match status" value="1"/>
</dbReference>
<dbReference type="RefSeq" id="WP_379522990.1">
    <property type="nucleotide sequence ID" value="NZ_JBHSPA010000094.1"/>
</dbReference>
<name>A0ABW1D875_9ACTN</name>
<dbReference type="InterPro" id="IPR002931">
    <property type="entry name" value="Transglutaminase-like"/>
</dbReference>
<gene>
    <name evidence="2" type="ORF">ACFPZ3_57805</name>
</gene>
<dbReference type="InterPro" id="IPR038765">
    <property type="entry name" value="Papain-like_cys_pep_sf"/>
</dbReference>
<evidence type="ECO:0000313" key="2">
    <source>
        <dbReference type="EMBL" id="MFC5833564.1"/>
    </source>
</evidence>
<comment type="caution">
    <text evidence="2">The sequence shown here is derived from an EMBL/GenBank/DDBJ whole genome shotgun (WGS) entry which is preliminary data.</text>
</comment>
<reference evidence="3" key="1">
    <citation type="journal article" date="2019" name="Int. J. Syst. Evol. Microbiol.">
        <title>The Global Catalogue of Microorganisms (GCM) 10K type strain sequencing project: providing services to taxonomists for standard genome sequencing and annotation.</title>
        <authorList>
            <consortium name="The Broad Institute Genomics Platform"/>
            <consortium name="The Broad Institute Genome Sequencing Center for Infectious Disease"/>
            <person name="Wu L."/>
            <person name="Ma J."/>
        </authorList>
    </citation>
    <scope>NUCLEOTIDE SEQUENCE [LARGE SCALE GENOMIC DNA]</scope>
    <source>
        <strain evidence="3">CCUG 53903</strain>
    </source>
</reference>
<dbReference type="SUPFAM" id="SSF54001">
    <property type="entry name" value="Cysteine proteinases"/>
    <property type="match status" value="1"/>
</dbReference>
<proteinExistence type="predicted"/>
<sequence length="300" mass="34118">MPVPLGELERVTECVRRIPDSYRQYSVPAAKARSFFRIPPDVLEGLLDLGLPRGAGGNDMTFDEHDLKSIVFLLRLPSPQLIAFRAMSDALERSATGLPARRTVNIQARCPNPGHEGPCDFELSAKAKRHPDVTEIRRVDPRHFAVELLLPGRDPTYFCFTPEQEQLAREVRRMEFLYIPFDLNDDLAFLADSGLADCRLATHFLYTRGRELGVPVRRAAGLFLSKPFSNRHFWVEFKHEGQWLPADPFFLPVLQRLGMLDGSRWPQHRSPLDALWKLDADPDKPLITHRAGAPASYLTR</sequence>
<dbReference type="Proteomes" id="UP001596058">
    <property type="component" value="Unassembled WGS sequence"/>
</dbReference>
<accession>A0ABW1D875</accession>
<organism evidence="2 3">
    <name type="scientific">Nonomuraea insulae</name>
    <dbReference type="NCBI Taxonomy" id="1616787"/>
    <lineage>
        <taxon>Bacteria</taxon>
        <taxon>Bacillati</taxon>
        <taxon>Actinomycetota</taxon>
        <taxon>Actinomycetes</taxon>
        <taxon>Streptosporangiales</taxon>
        <taxon>Streptosporangiaceae</taxon>
        <taxon>Nonomuraea</taxon>
    </lineage>
</organism>
<keyword evidence="3" id="KW-1185">Reference proteome</keyword>
<feature type="domain" description="Transglutaminase-like" evidence="1">
    <location>
        <begin position="188"/>
        <end position="248"/>
    </location>
</feature>
<evidence type="ECO:0000259" key="1">
    <source>
        <dbReference type="Pfam" id="PF01841"/>
    </source>
</evidence>